<keyword evidence="2" id="KW-1185">Reference proteome</keyword>
<proteinExistence type="predicted"/>
<dbReference type="SUPFAM" id="SSF56436">
    <property type="entry name" value="C-type lectin-like"/>
    <property type="match status" value="1"/>
</dbReference>
<reference evidence="1 2" key="1">
    <citation type="submission" date="2012-10" db="EMBL/GenBank/DDBJ databases">
        <title>Draft Genome Sequence of Paenibacillus popilliae ATCC 14706T.</title>
        <authorList>
            <person name="Iiyama K."/>
            <person name="Mori K."/>
            <person name="Mon H."/>
            <person name="Chieda Y."/>
            <person name="Lee J.M."/>
            <person name="Kusakabe T."/>
            <person name="Tashiro K."/>
            <person name="Asano S."/>
            <person name="Yasunaga-Aoki C."/>
            <person name="Shimizu S."/>
        </authorList>
    </citation>
    <scope>NUCLEOTIDE SEQUENCE [LARGE SCALE GENOMIC DNA]</scope>
    <source>
        <strain evidence="1 2">ATCC 14706</strain>
    </source>
</reference>
<evidence type="ECO:0000313" key="1">
    <source>
        <dbReference type="EMBL" id="GAC43587.1"/>
    </source>
</evidence>
<dbReference type="Proteomes" id="UP000029453">
    <property type="component" value="Unassembled WGS sequence"/>
</dbReference>
<dbReference type="EMBL" id="BALG01000226">
    <property type="protein sequence ID" value="GAC43587.1"/>
    <property type="molecule type" value="Genomic_DNA"/>
</dbReference>
<dbReference type="AlphaFoldDB" id="M9LC44"/>
<comment type="caution">
    <text evidence="1">The sequence shown here is derived from an EMBL/GenBank/DDBJ whole genome shotgun (WGS) entry which is preliminary data.</text>
</comment>
<organism evidence="1 2">
    <name type="scientific">Paenibacillus popilliae ATCC 14706</name>
    <dbReference type="NCBI Taxonomy" id="1212764"/>
    <lineage>
        <taxon>Bacteria</taxon>
        <taxon>Bacillati</taxon>
        <taxon>Bacillota</taxon>
        <taxon>Bacilli</taxon>
        <taxon>Bacillales</taxon>
        <taxon>Paenibacillaceae</taxon>
        <taxon>Paenibacillus</taxon>
    </lineage>
</organism>
<sequence length="122" mass="13464">MIIQRNNDIMVRIPKFNLSDVIDGALDTPHPAFIVGGKEVPGIWVSKYQNIIVGSKAYSLPFQQPAVNVDYDQAREACESKGPGWHLISNAEWAAIALWAKKNGTLPRGNNNRGGDHSHDDE</sequence>
<protein>
    <submittedName>
        <fullName evidence="1">ATPase</fullName>
    </submittedName>
</protein>
<gene>
    <name evidence="1" type="ORF">PPOP_2970</name>
</gene>
<name>M9LC44_PAEPP</name>
<evidence type="ECO:0000313" key="2">
    <source>
        <dbReference type="Proteomes" id="UP000029453"/>
    </source>
</evidence>
<dbReference type="InterPro" id="IPR016187">
    <property type="entry name" value="CTDL_fold"/>
</dbReference>
<feature type="non-terminal residue" evidence="1">
    <location>
        <position position="122"/>
    </location>
</feature>
<accession>M9LC44</accession>